<feature type="region of interest" description="Disordered" evidence="2">
    <location>
        <begin position="21"/>
        <end position="51"/>
    </location>
</feature>
<evidence type="ECO:0000256" key="2">
    <source>
        <dbReference type="SAM" id="MobiDB-lite"/>
    </source>
</evidence>
<keyword evidence="4" id="KW-1185">Reference proteome</keyword>
<dbReference type="GO" id="GO:0005829">
    <property type="term" value="C:cytosol"/>
    <property type="evidence" value="ECO:0007669"/>
    <property type="project" value="TreeGrafter"/>
</dbReference>
<dbReference type="GO" id="GO:0030688">
    <property type="term" value="C:preribosome, small subunit precursor"/>
    <property type="evidence" value="ECO:0007669"/>
    <property type="project" value="TreeGrafter"/>
</dbReference>
<accession>A0AA38HH37</accession>
<name>A0AA38HH37_9TREE</name>
<dbReference type="GeneID" id="77728478"/>
<feature type="compositionally biased region" description="Basic and acidic residues" evidence="2">
    <location>
        <begin position="561"/>
        <end position="600"/>
    </location>
</feature>
<feature type="region of interest" description="Disordered" evidence="2">
    <location>
        <begin position="251"/>
        <end position="325"/>
    </location>
</feature>
<feature type="compositionally biased region" description="Acidic residues" evidence="2">
    <location>
        <begin position="537"/>
        <end position="551"/>
    </location>
</feature>
<evidence type="ECO:0000256" key="1">
    <source>
        <dbReference type="ARBA" id="ARBA00009078"/>
    </source>
</evidence>
<gene>
    <name evidence="3" type="ORF">MKK02DRAFT_35807</name>
</gene>
<dbReference type="EMBL" id="JAKWFO010000002">
    <property type="protein sequence ID" value="KAI9638904.1"/>
    <property type="molecule type" value="Genomic_DNA"/>
</dbReference>
<protein>
    <submittedName>
        <fullName evidence="3">Cytoplasm protein</fullName>
    </submittedName>
</protein>
<dbReference type="PANTHER" id="PTHR21531:SF0">
    <property type="entry name" value="PROTEIN LTV1 HOMOLOG"/>
    <property type="match status" value="1"/>
</dbReference>
<feature type="compositionally biased region" description="Basic and acidic residues" evidence="2">
    <location>
        <begin position="251"/>
        <end position="263"/>
    </location>
</feature>
<comment type="similarity">
    <text evidence="1">Belongs to the LTV1 family.</text>
</comment>
<proteinExistence type="inferred from homology"/>
<reference evidence="3" key="1">
    <citation type="journal article" date="2022" name="G3 (Bethesda)">
        <title>High quality genome of the basidiomycete yeast Dioszegia hungarica PDD-24b-2 isolated from cloud water.</title>
        <authorList>
            <person name="Jarrige D."/>
            <person name="Haridas S."/>
            <person name="Bleykasten-Grosshans C."/>
            <person name="Joly M."/>
            <person name="Nadalig T."/>
            <person name="Sancelme M."/>
            <person name="Vuilleumier S."/>
            <person name="Grigoriev I.V."/>
            <person name="Amato P."/>
            <person name="Bringel F."/>
        </authorList>
    </citation>
    <scope>NUCLEOTIDE SEQUENCE</scope>
    <source>
        <strain evidence="3">PDD-24b-2</strain>
    </source>
</reference>
<organism evidence="3 4">
    <name type="scientific">Dioszegia hungarica</name>
    <dbReference type="NCBI Taxonomy" id="4972"/>
    <lineage>
        <taxon>Eukaryota</taxon>
        <taxon>Fungi</taxon>
        <taxon>Dikarya</taxon>
        <taxon>Basidiomycota</taxon>
        <taxon>Agaricomycotina</taxon>
        <taxon>Tremellomycetes</taxon>
        <taxon>Tremellales</taxon>
        <taxon>Bulleribasidiaceae</taxon>
        <taxon>Dioszegia</taxon>
    </lineage>
</organism>
<feature type="compositionally biased region" description="Acidic residues" evidence="2">
    <location>
        <begin position="217"/>
        <end position="234"/>
    </location>
</feature>
<comment type="caution">
    <text evidence="3">The sequence shown here is derived from an EMBL/GenBank/DDBJ whole genome shotgun (WGS) entry which is preliminary data.</text>
</comment>
<dbReference type="PANTHER" id="PTHR21531">
    <property type="entry name" value="LOW-TEMPERATURE VIABILITY PROTEIN LTV1-RELATED"/>
    <property type="match status" value="1"/>
</dbReference>
<dbReference type="AlphaFoldDB" id="A0AA38HH37"/>
<dbReference type="RefSeq" id="XP_052948681.1">
    <property type="nucleotide sequence ID" value="XM_053089273.1"/>
</dbReference>
<feature type="region of interest" description="Disordered" evidence="2">
    <location>
        <begin position="507"/>
        <end position="612"/>
    </location>
</feature>
<feature type="region of interest" description="Disordered" evidence="2">
    <location>
        <begin position="106"/>
        <end position="125"/>
    </location>
</feature>
<dbReference type="GO" id="GO:0005634">
    <property type="term" value="C:nucleus"/>
    <property type="evidence" value="ECO:0007669"/>
    <property type="project" value="TreeGrafter"/>
</dbReference>
<dbReference type="GO" id="GO:0042274">
    <property type="term" value="P:ribosomal small subunit biogenesis"/>
    <property type="evidence" value="ECO:0007669"/>
    <property type="project" value="InterPro"/>
</dbReference>
<evidence type="ECO:0000313" key="3">
    <source>
        <dbReference type="EMBL" id="KAI9638904.1"/>
    </source>
</evidence>
<evidence type="ECO:0000313" key="4">
    <source>
        <dbReference type="Proteomes" id="UP001164286"/>
    </source>
</evidence>
<dbReference type="Pfam" id="PF04180">
    <property type="entry name" value="LTV"/>
    <property type="match status" value="1"/>
</dbReference>
<dbReference type="InterPro" id="IPR007307">
    <property type="entry name" value="Ltv1"/>
</dbReference>
<feature type="region of interest" description="Disordered" evidence="2">
    <location>
        <begin position="217"/>
        <end position="238"/>
    </location>
</feature>
<sequence>MAPKKSVFRQPGAQHFQLVHRSQRDPLINDPDAGQRVLKPIGRGNERDRKTGTTLAELESAFDKSKIRENEGEAAAYGIAYDDSAYDYMQHLKPVGQSGGDSFMLAAPRGSGVAPGMKDKSAKGKGKARAEELFADLPEVLASDKEITLQQAYAREEGIPTELQGLQPDMDPHLRQVLEALEDEAFEDAEGDEGWFGELVGGGEVEDGEEVAEFEFEEWGAEEGDGEEEGEGVGEEVAPHDLAEDASWEDRFKAFKQQQKEGDGAGSEVGVEDRSEMADTVGSMASMADMIVKGGKKRRGKRGPSDATGMSMSSSSMFRNKGLTELDNRFDQIERAYDIQEEDEEYYEDDDAASIAPSQMSAMSGMTGMSSMSRISGVSLFSSQSAAPPLVSREDFDAILDDFLDNFEVVGNRYRPALGTTRLSGPEKLEVLRNAVEDGAEGLGKEENRRRILEIEKMGRGVGVGKIEKMMKIRREEDEGEKWDAETILTTYTNTENHPGMIRSRNAAAAKARAGMVNGNPTVPAPMPASVSGNGGSDEDDSDDSGSETETETPRVTVARPKGEGKEERKARKAAVKAERSARRVEKKTRQEAFGTERRTALAKHKKQVGGGRAADLLVGERGVVSLS</sequence>
<dbReference type="GO" id="GO:0000056">
    <property type="term" value="P:ribosomal small subunit export from nucleus"/>
    <property type="evidence" value="ECO:0007669"/>
    <property type="project" value="TreeGrafter"/>
</dbReference>
<dbReference type="Proteomes" id="UP001164286">
    <property type="component" value="Unassembled WGS sequence"/>
</dbReference>